<accession>A0ABR4AYQ5</accession>
<keyword evidence="3" id="KW-1185">Reference proteome</keyword>
<feature type="compositionally biased region" description="Polar residues" evidence="1">
    <location>
        <begin position="8"/>
        <end position="22"/>
    </location>
</feature>
<dbReference type="EMBL" id="JBHFEH010000053">
    <property type="protein sequence ID" value="KAL2050057.1"/>
    <property type="molecule type" value="Genomic_DNA"/>
</dbReference>
<evidence type="ECO:0000313" key="3">
    <source>
        <dbReference type="Proteomes" id="UP001590951"/>
    </source>
</evidence>
<dbReference type="Proteomes" id="UP001590951">
    <property type="component" value="Unassembled WGS sequence"/>
</dbReference>
<proteinExistence type="predicted"/>
<comment type="caution">
    <text evidence="2">The sequence shown here is derived from an EMBL/GenBank/DDBJ whole genome shotgun (WGS) entry which is preliminary data.</text>
</comment>
<protein>
    <submittedName>
        <fullName evidence="2">Uncharacterized protein</fullName>
    </submittedName>
</protein>
<gene>
    <name evidence="2" type="ORF">ABVK25_009665</name>
</gene>
<evidence type="ECO:0000313" key="2">
    <source>
        <dbReference type="EMBL" id="KAL2050057.1"/>
    </source>
</evidence>
<feature type="region of interest" description="Disordered" evidence="1">
    <location>
        <begin position="1"/>
        <end position="32"/>
    </location>
</feature>
<reference evidence="2 3" key="1">
    <citation type="submission" date="2024-09" db="EMBL/GenBank/DDBJ databases">
        <title>Rethinking Asexuality: The Enigmatic Case of Functional Sexual Genes in Lepraria (Stereocaulaceae).</title>
        <authorList>
            <person name="Doellman M."/>
            <person name="Sun Y."/>
            <person name="Barcenas-Pena A."/>
            <person name="Lumbsch H.T."/>
            <person name="Grewe F."/>
        </authorList>
    </citation>
    <scope>NUCLEOTIDE SEQUENCE [LARGE SCALE GENOMIC DNA]</scope>
    <source>
        <strain evidence="2 3">Grewe 0041</strain>
    </source>
</reference>
<sequence>MLAKVSYNEDSFTNSRCTTFESQDPAPKSSMPALPPNLHGYAAALDLETDKILREYAVALGLRAKEFSGGSSTVTSSISIASAKAGPSSSTPGRQIAQNPTSYSIISRARWQLAMIRDPDQPR</sequence>
<name>A0ABR4AYQ5_9LECA</name>
<evidence type="ECO:0000256" key="1">
    <source>
        <dbReference type="SAM" id="MobiDB-lite"/>
    </source>
</evidence>
<organism evidence="2 3">
    <name type="scientific">Lepraria finkii</name>
    <dbReference type="NCBI Taxonomy" id="1340010"/>
    <lineage>
        <taxon>Eukaryota</taxon>
        <taxon>Fungi</taxon>
        <taxon>Dikarya</taxon>
        <taxon>Ascomycota</taxon>
        <taxon>Pezizomycotina</taxon>
        <taxon>Lecanoromycetes</taxon>
        <taxon>OSLEUM clade</taxon>
        <taxon>Lecanoromycetidae</taxon>
        <taxon>Lecanorales</taxon>
        <taxon>Lecanorineae</taxon>
        <taxon>Stereocaulaceae</taxon>
        <taxon>Lepraria</taxon>
    </lineage>
</organism>